<dbReference type="InterPro" id="IPR036291">
    <property type="entry name" value="NAD(P)-bd_dom_sf"/>
</dbReference>
<keyword evidence="4" id="KW-0812">Transmembrane</keyword>
<evidence type="ECO:0000259" key="5">
    <source>
        <dbReference type="Pfam" id="PF08659"/>
    </source>
</evidence>
<keyword evidence="7" id="KW-1185">Reference proteome</keyword>
<name>A0A4T0X1S0_9ASCO</name>
<organism evidence="6 7">
    <name type="scientific">Pichia inconspicua</name>
    <dbReference type="NCBI Taxonomy" id="52247"/>
    <lineage>
        <taxon>Eukaryota</taxon>
        <taxon>Fungi</taxon>
        <taxon>Dikarya</taxon>
        <taxon>Ascomycota</taxon>
        <taxon>Saccharomycotina</taxon>
        <taxon>Pichiomycetes</taxon>
        <taxon>Pichiales</taxon>
        <taxon>Pichiaceae</taxon>
        <taxon>Pichia</taxon>
    </lineage>
</organism>
<evidence type="ECO:0000256" key="4">
    <source>
        <dbReference type="SAM" id="Phobius"/>
    </source>
</evidence>
<evidence type="ECO:0000313" key="6">
    <source>
        <dbReference type="EMBL" id="TID28630.1"/>
    </source>
</evidence>
<dbReference type="PANTHER" id="PTHR24320">
    <property type="entry name" value="RETINOL DEHYDROGENASE"/>
    <property type="match status" value="1"/>
</dbReference>
<feature type="region of interest" description="Disordered" evidence="3">
    <location>
        <begin position="455"/>
        <end position="508"/>
    </location>
</feature>
<dbReference type="InterPro" id="IPR002347">
    <property type="entry name" value="SDR_fam"/>
</dbReference>
<keyword evidence="4" id="KW-1133">Transmembrane helix</keyword>
<dbReference type="OrthoDB" id="191979at2759"/>
<feature type="domain" description="Ketoreductase (KR)" evidence="5">
    <location>
        <begin position="55"/>
        <end position="188"/>
    </location>
</feature>
<evidence type="ECO:0000313" key="7">
    <source>
        <dbReference type="Proteomes" id="UP000307173"/>
    </source>
</evidence>
<dbReference type="GO" id="GO:0016491">
    <property type="term" value="F:oxidoreductase activity"/>
    <property type="evidence" value="ECO:0007669"/>
    <property type="project" value="UniProtKB-KW"/>
</dbReference>
<keyword evidence="4" id="KW-0472">Membrane</keyword>
<feature type="transmembrane region" description="Helical" evidence="4">
    <location>
        <begin position="284"/>
        <end position="307"/>
    </location>
</feature>
<dbReference type="PRINTS" id="PR00081">
    <property type="entry name" value="GDHRDH"/>
</dbReference>
<dbReference type="PANTHER" id="PTHR24320:SF285">
    <property type="entry name" value="RETINOL DEHYDROGENASE 14"/>
    <property type="match status" value="1"/>
</dbReference>
<dbReference type="SUPFAM" id="SSF51735">
    <property type="entry name" value="NAD(P)-binding Rossmann-fold domains"/>
    <property type="match status" value="1"/>
</dbReference>
<evidence type="ECO:0000256" key="2">
    <source>
        <dbReference type="ARBA" id="ARBA00023002"/>
    </source>
</evidence>
<comment type="similarity">
    <text evidence="1">Belongs to the short-chain dehydrogenases/reductases (SDR) family.</text>
</comment>
<feature type="compositionally biased region" description="Basic residues" evidence="3">
    <location>
        <begin position="377"/>
        <end position="387"/>
    </location>
</feature>
<protein>
    <recommendedName>
        <fullName evidence="5">Ketoreductase (KR) domain-containing protein</fullName>
    </recommendedName>
</protein>
<accession>A0A4T0X1S0</accession>
<reference evidence="6 7" key="1">
    <citation type="journal article" date="2019" name="Front. Genet.">
        <title>Whole-Genome Sequencing of the Opportunistic Yeast Pathogen Candida inconspicua Uncovers Its Hybrid Origin.</title>
        <authorList>
            <person name="Mixao V."/>
            <person name="Hansen A.P."/>
            <person name="Saus E."/>
            <person name="Boekhout T."/>
            <person name="Lass-Florl C."/>
            <person name="Gabaldon T."/>
        </authorList>
    </citation>
    <scope>NUCLEOTIDE SEQUENCE [LARGE SCALE GENOMIC DNA]</scope>
    <source>
        <strain evidence="6 7">CBS 180</strain>
    </source>
</reference>
<dbReference type="Proteomes" id="UP000307173">
    <property type="component" value="Unassembled WGS sequence"/>
</dbReference>
<dbReference type="Gene3D" id="3.40.50.720">
    <property type="entry name" value="NAD(P)-binding Rossmann-like Domain"/>
    <property type="match status" value="1"/>
</dbReference>
<dbReference type="EMBL" id="SELW01000384">
    <property type="protein sequence ID" value="TID28630.1"/>
    <property type="molecule type" value="Genomic_DNA"/>
</dbReference>
<evidence type="ECO:0000256" key="1">
    <source>
        <dbReference type="ARBA" id="ARBA00006484"/>
    </source>
</evidence>
<dbReference type="Pfam" id="PF08659">
    <property type="entry name" value="KR"/>
    <property type="match status" value="1"/>
</dbReference>
<feature type="region of interest" description="Disordered" evidence="3">
    <location>
        <begin position="377"/>
        <end position="408"/>
    </location>
</feature>
<comment type="caution">
    <text evidence="6">The sequence shown here is derived from an EMBL/GenBank/DDBJ whole genome shotgun (WGS) entry which is preliminary data.</text>
</comment>
<evidence type="ECO:0000256" key="3">
    <source>
        <dbReference type="SAM" id="MobiDB-lite"/>
    </source>
</evidence>
<proteinExistence type="inferred from homology"/>
<dbReference type="AlphaFoldDB" id="A0A4T0X1S0"/>
<dbReference type="InterPro" id="IPR013968">
    <property type="entry name" value="PKS_KR"/>
</dbReference>
<dbReference type="STRING" id="52247.A0A4T0X1S0"/>
<keyword evidence="2" id="KW-0560">Oxidoreductase</keyword>
<sequence>MPLDILKYGFIEGFDNIPYWNQIKTYAPYLVGATLLKLYTNGSSNTWERKLHGKVYIVTGGTSGIGAAVVRDLATRGAQIVLLTSQLSEESDASAKSWISEYVDDLRETTNNQLIYAEDCDLSSLYSIRKFATKWLDNSPARRLDGVICLAAECLPVNKVRQNSVDGIEIQMAINYLGHYHLLTLLEPALRVQPPDRDVRVLVASCLSQSLGSVEINDLLWEERAYPYNKPWKVFGTSKLMLNLFAKEFQRKVENTPRADKQPCAIRVNIVNPGIVRSPSTRRFFSAGSIIGLLIYVILYPIIWLLVKSCEQGAESFIFAINSPNLHTINGGNYIKECDILPNESRPELRDKNLQQEIFNITAKKIEVLEKMSAVRRNKNKKKKKKNVKSESTKAPVASPVNGSSIPKKNVKENELFASAFQEEPSLYPDLSKFGKNIPDDIEAGREARLRRLDAKYEQSRQRRAKAVTETASSVELDTPLKPASSNSQSNDDPPKKTQTKISKTRKA</sequence>
<gene>
    <name evidence="6" type="ORF">CANINC_002386</name>
</gene>